<dbReference type="OrthoDB" id="426718at2759"/>
<dbReference type="GO" id="GO:0006629">
    <property type="term" value="P:lipid metabolic process"/>
    <property type="evidence" value="ECO:0007669"/>
    <property type="project" value="InterPro"/>
</dbReference>
<reference evidence="2" key="1">
    <citation type="submission" date="2021-08" db="EMBL/GenBank/DDBJ databases">
        <title>WGS assembly of Ceratopteris richardii.</title>
        <authorList>
            <person name="Marchant D.B."/>
            <person name="Chen G."/>
            <person name="Jenkins J."/>
            <person name="Shu S."/>
            <person name="Leebens-Mack J."/>
            <person name="Grimwood J."/>
            <person name="Schmutz J."/>
            <person name="Soltis P."/>
            <person name="Soltis D."/>
            <person name="Chen Z.-H."/>
        </authorList>
    </citation>
    <scope>NUCLEOTIDE SEQUENCE</scope>
    <source>
        <strain evidence="2">Whitten #5841</strain>
        <tissue evidence="2">Leaf</tissue>
    </source>
</reference>
<name>A0A8T2UE95_CERRI</name>
<dbReference type="EMBL" id="CM035411">
    <property type="protein sequence ID" value="KAH7434581.1"/>
    <property type="molecule type" value="Genomic_DNA"/>
</dbReference>
<dbReference type="AlphaFoldDB" id="A0A8T2UE95"/>
<dbReference type="PANTHER" id="PTHR45856:SF11">
    <property type="entry name" value="FUNGAL LIPASE-LIKE DOMAIN-CONTAINING PROTEIN"/>
    <property type="match status" value="1"/>
</dbReference>
<evidence type="ECO:0000313" key="2">
    <source>
        <dbReference type="EMBL" id="KAH7434581.1"/>
    </source>
</evidence>
<dbReference type="PANTHER" id="PTHR45856">
    <property type="entry name" value="ALPHA/BETA-HYDROLASES SUPERFAMILY PROTEIN"/>
    <property type="match status" value="1"/>
</dbReference>
<keyword evidence="3" id="KW-1185">Reference proteome</keyword>
<accession>A0A8T2UE95</accession>
<evidence type="ECO:0000313" key="3">
    <source>
        <dbReference type="Proteomes" id="UP000825935"/>
    </source>
</evidence>
<dbReference type="InterPro" id="IPR002921">
    <property type="entry name" value="Fungal_lipase-type"/>
</dbReference>
<dbReference type="Pfam" id="PF01764">
    <property type="entry name" value="Lipase_3"/>
    <property type="match status" value="1"/>
</dbReference>
<organism evidence="2 3">
    <name type="scientific">Ceratopteris richardii</name>
    <name type="common">Triangle waterfern</name>
    <dbReference type="NCBI Taxonomy" id="49495"/>
    <lineage>
        <taxon>Eukaryota</taxon>
        <taxon>Viridiplantae</taxon>
        <taxon>Streptophyta</taxon>
        <taxon>Embryophyta</taxon>
        <taxon>Tracheophyta</taxon>
        <taxon>Polypodiopsida</taxon>
        <taxon>Polypodiidae</taxon>
        <taxon>Polypodiales</taxon>
        <taxon>Pteridineae</taxon>
        <taxon>Pteridaceae</taxon>
        <taxon>Parkerioideae</taxon>
        <taxon>Ceratopteris</taxon>
    </lineage>
</organism>
<protein>
    <recommendedName>
        <fullName evidence="1">Fungal lipase-type domain-containing protein</fullName>
    </recommendedName>
</protein>
<gene>
    <name evidence="2" type="ORF">KP509_06G024300</name>
</gene>
<dbReference type="InterPro" id="IPR051218">
    <property type="entry name" value="Sec_MonoDiacylglyc_Lipase"/>
</dbReference>
<evidence type="ECO:0000259" key="1">
    <source>
        <dbReference type="Pfam" id="PF01764"/>
    </source>
</evidence>
<dbReference type="Proteomes" id="UP000825935">
    <property type="component" value="Chromosome 6"/>
</dbReference>
<dbReference type="SUPFAM" id="SSF53474">
    <property type="entry name" value="alpha/beta-Hydrolases"/>
    <property type="match status" value="1"/>
</dbReference>
<dbReference type="Gene3D" id="3.40.50.1820">
    <property type="entry name" value="alpha/beta hydrolase"/>
    <property type="match status" value="1"/>
</dbReference>
<dbReference type="InterPro" id="IPR029058">
    <property type="entry name" value="AB_hydrolase_fold"/>
</dbReference>
<dbReference type="CDD" id="cd00519">
    <property type="entry name" value="Lipase_3"/>
    <property type="match status" value="1"/>
</dbReference>
<comment type="caution">
    <text evidence="2">The sequence shown here is derived from an EMBL/GenBank/DDBJ whole genome shotgun (WGS) entry which is preliminary data.</text>
</comment>
<feature type="domain" description="Fungal lipase-type" evidence="1">
    <location>
        <begin position="155"/>
        <end position="314"/>
    </location>
</feature>
<sequence length="390" mass="43799">MPLGIRKKIKSVAKEAVSAAVSEVKSVAKDVASAAIENIVNRLDKALADIENGNLKLLDDTGCRSDSGSDSYSDEEEEDMLSLKLAGVSRYLKLAEIAYKDESIAENPDFPFVMKSRLVKNVHSSNPIVRYKHHNFLKTDTEVHVCLLHYGSLAFAFRGTETTFCNKSVVRDWATDMLKRLVPVIHYNGSDDQVYDGRESDIKAHKGFLLAFQDVTRTCKPDENIKLVAEGLGAPEEKVRRVICIGHSLGGALATLCAHWCRRVAYPKAEIYCITIGSPRVGNWSFAKDFKRCVGKDRSFRLVNKGDIVAQVPIFSILTGYKHVCGRMHLLKDQNREGKIYISRRRIFVKSLSIRNHFMRSYTKAVQRALPFLHEDLDRGLPLSTIHTIS</sequence>
<proteinExistence type="predicted"/>